<dbReference type="Proteomes" id="UP000583929">
    <property type="component" value="Unassembled WGS sequence"/>
</dbReference>
<gene>
    <name evidence="2" type="ORF">G4B88_003555</name>
</gene>
<keyword evidence="1" id="KW-1133">Transmembrane helix</keyword>
<evidence type="ECO:0000256" key="1">
    <source>
        <dbReference type="SAM" id="Phobius"/>
    </source>
</evidence>
<keyword evidence="3" id="KW-1185">Reference proteome</keyword>
<feature type="transmembrane region" description="Helical" evidence="1">
    <location>
        <begin position="132"/>
        <end position="149"/>
    </location>
</feature>
<dbReference type="EMBL" id="JAATIQ010000083">
    <property type="protein sequence ID" value="KAF4386338.1"/>
    <property type="molecule type" value="Genomic_DNA"/>
</dbReference>
<proteinExistence type="predicted"/>
<dbReference type="AlphaFoldDB" id="A0A7J6GUC7"/>
<protein>
    <submittedName>
        <fullName evidence="2">Uncharacterized protein</fullName>
    </submittedName>
</protein>
<evidence type="ECO:0000313" key="2">
    <source>
        <dbReference type="EMBL" id="KAF4386338.1"/>
    </source>
</evidence>
<accession>A0A7J6GUC7</accession>
<keyword evidence="1" id="KW-0812">Transmembrane</keyword>
<organism evidence="2 3">
    <name type="scientific">Cannabis sativa</name>
    <name type="common">Hemp</name>
    <name type="synonym">Marijuana</name>
    <dbReference type="NCBI Taxonomy" id="3483"/>
    <lineage>
        <taxon>Eukaryota</taxon>
        <taxon>Viridiplantae</taxon>
        <taxon>Streptophyta</taxon>
        <taxon>Embryophyta</taxon>
        <taxon>Tracheophyta</taxon>
        <taxon>Spermatophyta</taxon>
        <taxon>Magnoliopsida</taxon>
        <taxon>eudicotyledons</taxon>
        <taxon>Gunneridae</taxon>
        <taxon>Pentapetalae</taxon>
        <taxon>rosids</taxon>
        <taxon>fabids</taxon>
        <taxon>Rosales</taxon>
        <taxon>Cannabaceae</taxon>
        <taxon>Cannabis</taxon>
    </lineage>
</organism>
<reference evidence="2 3" key="1">
    <citation type="journal article" date="2020" name="bioRxiv">
        <title>Sequence and annotation of 42 cannabis genomes reveals extensive copy number variation in cannabinoid synthesis and pathogen resistance genes.</title>
        <authorList>
            <person name="Mckernan K.J."/>
            <person name="Helbert Y."/>
            <person name="Kane L.T."/>
            <person name="Ebling H."/>
            <person name="Zhang L."/>
            <person name="Liu B."/>
            <person name="Eaton Z."/>
            <person name="Mclaughlin S."/>
            <person name="Kingan S."/>
            <person name="Baybayan P."/>
            <person name="Concepcion G."/>
            <person name="Jordan M."/>
            <person name="Riva A."/>
            <person name="Barbazuk W."/>
            <person name="Harkins T."/>
        </authorList>
    </citation>
    <scope>NUCLEOTIDE SEQUENCE [LARGE SCALE GENOMIC DNA]</scope>
    <source>
        <strain evidence="3">cv. Jamaican Lion 4</strain>
        <tissue evidence="2">Leaf</tissue>
    </source>
</reference>
<keyword evidence="1" id="KW-0472">Membrane</keyword>
<evidence type="ECO:0000313" key="3">
    <source>
        <dbReference type="Proteomes" id="UP000583929"/>
    </source>
</evidence>
<name>A0A7J6GUC7_CANSA</name>
<sequence length="272" mass="29453">MEKKTENDPPSCPHCALSLRHSSAVVDLGEPRDVRPKPSRTLIPLRIAPLGLNILSRSLSCSLSRPGEDSSSLIVASGDQSSLECETQTLENPSPSQDCPTRPQYSLALSLLFFISPRRRFIVVDSSKRRSIIARAVIVILILGGGLALRADLKKKNYLVGAKWLRSGAEEGGAAAGRGGEGRVTEDLHGVKAIPKIMDVDCVDHIGDHDPMTLGKSKKKEIIKESGREIMQSAIDGNSEFMESDDDANIEEDLVVLMENFLEAAKQATLVA</sequence>
<comment type="caution">
    <text evidence="2">The sequence shown here is derived from an EMBL/GenBank/DDBJ whole genome shotgun (WGS) entry which is preliminary data.</text>
</comment>